<evidence type="ECO:0000313" key="10">
    <source>
        <dbReference type="Proteomes" id="UP000576209"/>
    </source>
</evidence>
<comment type="caution">
    <text evidence="9">The sequence shown here is derived from an EMBL/GenBank/DDBJ whole genome shotgun (WGS) entry which is preliminary data.</text>
</comment>
<dbReference type="InterPro" id="IPR011990">
    <property type="entry name" value="TPR-like_helical_dom_sf"/>
</dbReference>
<evidence type="ECO:0000259" key="8">
    <source>
        <dbReference type="Pfam" id="PF14322"/>
    </source>
</evidence>
<sequence>MIKQLFRITSGVALAALTLGCDTFSLDAVQPIDSVPLNLAVTDAKSAGAARAGVYDELQDATLTFDGYIASYTYFSDDSDWTGTFPTRAQFDNYNVLPSNSTMAAVWADYYDVINTANNLLDVLPGVEDASLTDATRNSLLAEARFGRAIAYFHLVTGWGGVPIVLTPTVGVGEELNVPASSEADVYSQVIQDAQFAADNLGAGTLGMNPEAANALLARVAMMQGRYEDAGRFATLAIGADYDLTAVPYLEDEIFYLNFSSTDGQSNAFFFGASGVGASRYSIAPSQALDDAYEEGDERRDLSIAFTDDGVRYGIKYNDFAAAAGSQDDPIYFFRAAEQVLILAEVAARSGDFDTADKWINQVRNRAGLDDIELDDSNFEDAILQERFVELAMEGGFRLWDLRRTGRAVEKLGADGYDPCDSVWPFPQDNIDTNTALQQNGCCNC</sequence>
<dbReference type="Pfam" id="PF14322">
    <property type="entry name" value="SusD-like_3"/>
    <property type="match status" value="1"/>
</dbReference>
<protein>
    <recommendedName>
        <fullName evidence="11">RagB/SusD domain-containing protein</fullName>
    </recommendedName>
</protein>
<evidence type="ECO:0008006" key="11">
    <source>
        <dbReference type="Google" id="ProtNLM"/>
    </source>
</evidence>
<comment type="subcellular location">
    <subcellularLocation>
        <location evidence="1">Cell outer membrane</location>
    </subcellularLocation>
</comment>
<dbReference type="EMBL" id="JACIFF010000002">
    <property type="protein sequence ID" value="MBB4078373.1"/>
    <property type="molecule type" value="Genomic_DNA"/>
</dbReference>
<gene>
    <name evidence="9" type="ORF">GGR28_000986</name>
</gene>
<dbReference type="GO" id="GO:0009279">
    <property type="term" value="C:cell outer membrane"/>
    <property type="evidence" value="ECO:0007669"/>
    <property type="project" value="UniProtKB-SubCell"/>
</dbReference>
<organism evidence="9 10">
    <name type="scientific">Neolewinella aquimaris</name>
    <dbReference type="NCBI Taxonomy" id="1835722"/>
    <lineage>
        <taxon>Bacteria</taxon>
        <taxon>Pseudomonadati</taxon>
        <taxon>Bacteroidota</taxon>
        <taxon>Saprospiria</taxon>
        <taxon>Saprospirales</taxon>
        <taxon>Lewinellaceae</taxon>
        <taxon>Neolewinella</taxon>
    </lineage>
</organism>
<evidence type="ECO:0000256" key="3">
    <source>
        <dbReference type="ARBA" id="ARBA00022729"/>
    </source>
</evidence>
<evidence type="ECO:0000256" key="2">
    <source>
        <dbReference type="ARBA" id="ARBA00006275"/>
    </source>
</evidence>
<dbReference type="SUPFAM" id="SSF48452">
    <property type="entry name" value="TPR-like"/>
    <property type="match status" value="1"/>
</dbReference>
<reference evidence="9 10" key="1">
    <citation type="submission" date="2020-08" db="EMBL/GenBank/DDBJ databases">
        <title>Genomic Encyclopedia of Type Strains, Phase IV (KMG-IV): sequencing the most valuable type-strain genomes for metagenomic binning, comparative biology and taxonomic classification.</title>
        <authorList>
            <person name="Goeker M."/>
        </authorList>
    </citation>
    <scope>NUCLEOTIDE SEQUENCE [LARGE SCALE GENOMIC DNA]</scope>
    <source>
        <strain evidence="9 10">DSM 105137</strain>
    </source>
</reference>
<accession>A0A840E334</accession>
<keyword evidence="5" id="KW-0998">Cell outer membrane</keyword>
<evidence type="ECO:0000313" key="9">
    <source>
        <dbReference type="EMBL" id="MBB4078373.1"/>
    </source>
</evidence>
<dbReference type="CDD" id="cd08977">
    <property type="entry name" value="SusD"/>
    <property type="match status" value="1"/>
</dbReference>
<evidence type="ECO:0000256" key="4">
    <source>
        <dbReference type="ARBA" id="ARBA00023136"/>
    </source>
</evidence>
<dbReference type="Pfam" id="PF07980">
    <property type="entry name" value="SusD_RagB"/>
    <property type="match status" value="1"/>
</dbReference>
<feature type="domain" description="SusD-like N-terminal" evidence="8">
    <location>
        <begin position="90"/>
        <end position="220"/>
    </location>
</feature>
<feature type="signal peptide" evidence="6">
    <location>
        <begin position="1"/>
        <end position="15"/>
    </location>
</feature>
<comment type="similarity">
    <text evidence="2">Belongs to the SusD family.</text>
</comment>
<proteinExistence type="inferred from homology"/>
<keyword evidence="3 6" id="KW-0732">Signal</keyword>
<evidence type="ECO:0000256" key="5">
    <source>
        <dbReference type="ARBA" id="ARBA00023237"/>
    </source>
</evidence>
<dbReference type="RefSeq" id="WP_183494626.1">
    <property type="nucleotide sequence ID" value="NZ_JACIFF010000002.1"/>
</dbReference>
<keyword evidence="10" id="KW-1185">Reference proteome</keyword>
<keyword evidence="4" id="KW-0472">Membrane</keyword>
<feature type="chain" id="PRO_5032622972" description="RagB/SusD domain-containing protein" evidence="6">
    <location>
        <begin position="16"/>
        <end position="445"/>
    </location>
</feature>
<feature type="domain" description="RagB/SusD" evidence="7">
    <location>
        <begin position="325"/>
        <end position="419"/>
    </location>
</feature>
<evidence type="ECO:0000256" key="1">
    <source>
        <dbReference type="ARBA" id="ARBA00004442"/>
    </source>
</evidence>
<dbReference type="InterPro" id="IPR033985">
    <property type="entry name" value="SusD-like_N"/>
</dbReference>
<dbReference type="Gene3D" id="1.25.40.390">
    <property type="match status" value="1"/>
</dbReference>
<evidence type="ECO:0000256" key="6">
    <source>
        <dbReference type="SAM" id="SignalP"/>
    </source>
</evidence>
<evidence type="ECO:0000259" key="7">
    <source>
        <dbReference type="Pfam" id="PF07980"/>
    </source>
</evidence>
<dbReference type="Proteomes" id="UP000576209">
    <property type="component" value="Unassembled WGS sequence"/>
</dbReference>
<name>A0A840E334_9BACT</name>
<dbReference type="PROSITE" id="PS51257">
    <property type="entry name" value="PROKAR_LIPOPROTEIN"/>
    <property type="match status" value="1"/>
</dbReference>
<dbReference type="AlphaFoldDB" id="A0A840E334"/>
<dbReference type="InterPro" id="IPR012944">
    <property type="entry name" value="SusD_RagB_dom"/>
</dbReference>